<evidence type="ECO:0000259" key="2">
    <source>
        <dbReference type="PROSITE" id="PS51192"/>
    </source>
</evidence>
<dbReference type="SMART" id="SM00487">
    <property type="entry name" value="DEXDc"/>
    <property type="match status" value="1"/>
</dbReference>
<evidence type="ECO:0000256" key="1">
    <source>
        <dbReference type="ARBA" id="ARBA00022801"/>
    </source>
</evidence>
<protein>
    <recommendedName>
        <fullName evidence="2">Helicase ATP-binding domain-containing protein</fullName>
    </recommendedName>
</protein>
<dbReference type="Gene3D" id="3.40.50.300">
    <property type="entry name" value="P-loop containing nucleotide triphosphate hydrolases"/>
    <property type="match status" value="1"/>
</dbReference>
<dbReference type="AlphaFoldDB" id="A0A3M9XM99"/>
<organism evidence="3 4">
    <name type="scientific">Methylocystis hirsuta</name>
    <dbReference type="NCBI Taxonomy" id="369798"/>
    <lineage>
        <taxon>Bacteria</taxon>
        <taxon>Pseudomonadati</taxon>
        <taxon>Pseudomonadota</taxon>
        <taxon>Alphaproteobacteria</taxon>
        <taxon>Hyphomicrobiales</taxon>
        <taxon>Methylocystaceae</taxon>
        <taxon>Methylocystis</taxon>
    </lineage>
</organism>
<dbReference type="Gene3D" id="3.40.50.10810">
    <property type="entry name" value="Tandem AAA-ATPase domain"/>
    <property type="match status" value="1"/>
</dbReference>
<dbReference type="GO" id="GO:0005524">
    <property type="term" value="F:ATP binding"/>
    <property type="evidence" value="ECO:0007669"/>
    <property type="project" value="InterPro"/>
</dbReference>
<keyword evidence="4" id="KW-1185">Reference proteome</keyword>
<dbReference type="Proteomes" id="UP000268623">
    <property type="component" value="Unassembled WGS sequence"/>
</dbReference>
<dbReference type="Pfam" id="PF00176">
    <property type="entry name" value="SNF2-rel_dom"/>
    <property type="match status" value="1"/>
</dbReference>
<dbReference type="GO" id="GO:0031297">
    <property type="term" value="P:replication fork processing"/>
    <property type="evidence" value="ECO:0007669"/>
    <property type="project" value="TreeGrafter"/>
</dbReference>
<dbReference type="PROSITE" id="PS51192">
    <property type="entry name" value="HELICASE_ATP_BIND_1"/>
    <property type="match status" value="1"/>
</dbReference>
<gene>
    <name evidence="3" type="ORF">D1O30_07115</name>
</gene>
<sequence length="441" mass="49248">MAPKIRRPLKPYQIEDGQHVAKRKATLVAHQPRVGKTNIAIHAADLRLADLVIVICPPNVRHNWRQAIKEFRKGRWHAIVCGDNFASKLLPRIKMLRKTRAFKHVVLVLDESHRFKNRAAARTRAVYGPECTAIGGLVELADQVVLLTGTPLPNDPVELYPMLRSCAPELIIGDNGRPLSKSRFENRYCKVKWTPFGTKTVGGKRYGELKALLMESGFCIRRTRKEVFGRDLQPPTNVYVQAAKAFGSELSALEASPEGQRIKEALQRGGLVALAKLEKGSAARLRKLYGLAKVADLSSLIADELEEEPDSKVVVGFWHTDVGDAYAQALRRFHPLVFDGRVSSDRKVRMNRQFLDNKKHRVILGQIGAAGVGLDFSAARNVVLAEWSYVGVDNEQFCARIFNMNVDEPGFIRFAVLPGSMDAEIAQEAKRKLEIAAKIFD</sequence>
<evidence type="ECO:0000313" key="4">
    <source>
        <dbReference type="Proteomes" id="UP000268623"/>
    </source>
</evidence>
<reference evidence="3 4" key="1">
    <citation type="submission" date="2018-08" db="EMBL/GenBank/DDBJ databases">
        <title>Genome sequence of Methylocystis hirsuta CSC1, a methanotroph able to accumulate PHAs.</title>
        <authorList>
            <person name="Bordel S."/>
            <person name="Rodriguez E."/>
            <person name="Gancedo J."/>
            <person name="Munoz R."/>
        </authorList>
    </citation>
    <scope>NUCLEOTIDE SEQUENCE [LARGE SCALE GENOMIC DNA]</scope>
    <source>
        <strain evidence="3 4">CSC1</strain>
    </source>
</reference>
<dbReference type="EMBL" id="QWDD01000001">
    <property type="protein sequence ID" value="RNJ49407.1"/>
    <property type="molecule type" value="Genomic_DNA"/>
</dbReference>
<dbReference type="InterPro" id="IPR027417">
    <property type="entry name" value="P-loop_NTPase"/>
</dbReference>
<feature type="domain" description="Helicase ATP-binding" evidence="2">
    <location>
        <begin position="17"/>
        <end position="169"/>
    </location>
</feature>
<keyword evidence="1" id="KW-0378">Hydrolase</keyword>
<comment type="caution">
    <text evidence="3">The sequence shown here is derived from an EMBL/GenBank/DDBJ whole genome shotgun (WGS) entry which is preliminary data.</text>
</comment>
<proteinExistence type="predicted"/>
<dbReference type="PANTHER" id="PTHR45766:SF6">
    <property type="entry name" value="SWI_SNF-RELATED MATRIX-ASSOCIATED ACTIN-DEPENDENT REGULATOR OF CHROMATIN SUBFAMILY A-LIKE PROTEIN 1"/>
    <property type="match status" value="1"/>
</dbReference>
<name>A0A3M9XM99_9HYPH</name>
<evidence type="ECO:0000313" key="3">
    <source>
        <dbReference type="EMBL" id="RNJ49407.1"/>
    </source>
</evidence>
<dbReference type="GO" id="GO:0006281">
    <property type="term" value="P:DNA repair"/>
    <property type="evidence" value="ECO:0007669"/>
    <property type="project" value="TreeGrafter"/>
</dbReference>
<dbReference type="OrthoDB" id="9814088at2"/>
<dbReference type="RefSeq" id="WP_123175373.1">
    <property type="nucleotide sequence ID" value="NZ_QWDD01000001.1"/>
</dbReference>
<dbReference type="GO" id="GO:0016787">
    <property type="term" value="F:hydrolase activity"/>
    <property type="evidence" value="ECO:0007669"/>
    <property type="project" value="UniProtKB-KW"/>
</dbReference>
<dbReference type="SUPFAM" id="SSF52540">
    <property type="entry name" value="P-loop containing nucleoside triphosphate hydrolases"/>
    <property type="match status" value="2"/>
</dbReference>
<dbReference type="InterPro" id="IPR038718">
    <property type="entry name" value="SNF2-like_sf"/>
</dbReference>
<accession>A0A3M9XM99</accession>
<dbReference type="PANTHER" id="PTHR45766">
    <property type="entry name" value="DNA ANNEALING HELICASE AND ENDONUCLEASE ZRANB3 FAMILY MEMBER"/>
    <property type="match status" value="1"/>
</dbReference>
<dbReference type="InterPro" id="IPR014001">
    <property type="entry name" value="Helicase_ATP-bd"/>
</dbReference>
<dbReference type="InterPro" id="IPR000330">
    <property type="entry name" value="SNF2_N"/>
</dbReference>